<gene>
    <name evidence="3" type="ORF">PBIL07802_LOCUS25834</name>
</gene>
<name>A0A7S3LTH1_9EUKA</name>
<evidence type="ECO:0000256" key="2">
    <source>
        <dbReference type="SAM" id="Phobius"/>
    </source>
</evidence>
<proteinExistence type="predicted"/>
<keyword evidence="2" id="KW-0812">Transmembrane</keyword>
<accession>A0A7S3LTH1</accession>
<reference evidence="3" key="1">
    <citation type="submission" date="2021-01" db="EMBL/GenBank/DDBJ databases">
        <authorList>
            <person name="Corre E."/>
            <person name="Pelletier E."/>
            <person name="Niang G."/>
            <person name="Scheremetjew M."/>
            <person name="Finn R."/>
            <person name="Kale V."/>
            <person name="Holt S."/>
            <person name="Cochrane G."/>
            <person name="Meng A."/>
            <person name="Brown T."/>
            <person name="Cohen L."/>
        </authorList>
    </citation>
    <scope>NUCLEOTIDE SEQUENCE</scope>
    <source>
        <strain evidence="3">NIES-2562</strain>
    </source>
</reference>
<sequence length="230" mass="25684">MRSVRRGKEGESNKALFILAGLFSLVVGGLVYYIYVSQHECAANVASVDDQLASKVSALELSTKEVAKLKKELSASRAKAKDLEEENAQKEKQISKLEQEAQDQQDSYQQQLAEKDNLIKNKDFELKYSADNLDEAKQKVADLEARAEQATEAKESFEVELHTLKGELDECKEVRGVFTVVALSAVLALFFLSCCSPVCTTVCSRSLPSPMPHALGNERLWRWYCAIDDR</sequence>
<evidence type="ECO:0000256" key="1">
    <source>
        <dbReference type="SAM" id="MobiDB-lite"/>
    </source>
</evidence>
<keyword evidence="2" id="KW-1133">Transmembrane helix</keyword>
<protein>
    <submittedName>
        <fullName evidence="3">Uncharacterized protein</fullName>
    </submittedName>
</protein>
<keyword evidence="2" id="KW-0472">Membrane</keyword>
<feature type="transmembrane region" description="Helical" evidence="2">
    <location>
        <begin position="15"/>
        <end position="35"/>
    </location>
</feature>
<feature type="transmembrane region" description="Helical" evidence="2">
    <location>
        <begin position="177"/>
        <end position="203"/>
    </location>
</feature>
<feature type="region of interest" description="Disordered" evidence="1">
    <location>
        <begin position="80"/>
        <end position="100"/>
    </location>
</feature>
<dbReference type="EMBL" id="HBIB01039669">
    <property type="protein sequence ID" value="CAE0263533.1"/>
    <property type="molecule type" value="Transcribed_RNA"/>
</dbReference>
<evidence type="ECO:0000313" key="3">
    <source>
        <dbReference type="EMBL" id="CAE0263533.1"/>
    </source>
</evidence>
<organism evidence="3">
    <name type="scientific">Palpitomonas bilix</name>
    <dbReference type="NCBI Taxonomy" id="652834"/>
    <lineage>
        <taxon>Eukaryota</taxon>
        <taxon>Eukaryota incertae sedis</taxon>
    </lineage>
</organism>
<feature type="compositionally biased region" description="Basic and acidic residues" evidence="1">
    <location>
        <begin position="80"/>
        <end position="99"/>
    </location>
</feature>
<dbReference type="AlphaFoldDB" id="A0A7S3LTH1"/>
<dbReference type="Gene3D" id="1.10.287.1490">
    <property type="match status" value="1"/>
</dbReference>